<dbReference type="AlphaFoldDB" id="A7S6M2"/>
<evidence type="ECO:0000256" key="9">
    <source>
        <dbReference type="ARBA" id="ARBA00045224"/>
    </source>
</evidence>
<dbReference type="PhylomeDB" id="A7S6M2"/>
<dbReference type="PANTHER" id="PTHR19960">
    <property type="entry name" value="TEKTIN"/>
    <property type="match status" value="1"/>
</dbReference>
<keyword evidence="5 11" id="KW-0175">Coiled coil</keyword>
<keyword evidence="4 10" id="KW-0282">Flagellum</keyword>
<dbReference type="Pfam" id="PF03148">
    <property type="entry name" value="Tektin"/>
    <property type="match status" value="1"/>
</dbReference>
<proteinExistence type="inferred from homology"/>
<organism evidence="12 13">
    <name type="scientific">Nematostella vectensis</name>
    <name type="common">Starlet sea anemone</name>
    <dbReference type="NCBI Taxonomy" id="45351"/>
    <lineage>
        <taxon>Eukaryota</taxon>
        <taxon>Metazoa</taxon>
        <taxon>Cnidaria</taxon>
        <taxon>Anthozoa</taxon>
        <taxon>Hexacorallia</taxon>
        <taxon>Actiniaria</taxon>
        <taxon>Edwardsiidae</taxon>
        <taxon>Nematostella</taxon>
    </lineage>
</organism>
<name>A7S6M2_NEMVE</name>
<accession>A7S6M2</accession>
<keyword evidence="8 10" id="KW-0966">Cell projection</keyword>
<keyword evidence="13" id="KW-1185">Reference proteome</keyword>
<gene>
    <name evidence="12" type="ORF">NEMVEDRAFT_v1g229523</name>
</gene>
<evidence type="ECO:0000256" key="1">
    <source>
        <dbReference type="ARBA" id="ARBA00004611"/>
    </source>
</evidence>
<dbReference type="HOGENOM" id="CLU_033588_2_2_1"/>
<keyword evidence="3" id="KW-0963">Cytoplasm</keyword>
<reference evidence="12 13" key="1">
    <citation type="journal article" date="2007" name="Science">
        <title>Sea anemone genome reveals ancestral eumetazoan gene repertoire and genomic organization.</title>
        <authorList>
            <person name="Putnam N.H."/>
            <person name="Srivastava M."/>
            <person name="Hellsten U."/>
            <person name="Dirks B."/>
            <person name="Chapman J."/>
            <person name="Salamov A."/>
            <person name="Terry A."/>
            <person name="Shapiro H."/>
            <person name="Lindquist E."/>
            <person name="Kapitonov V.V."/>
            <person name="Jurka J."/>
            <person name="Genikhovich G."/>
            <person name="Grigoriev I.V."/>
            <person name="Lucas S.M."/>
            <person name="Steele R.E."/>
            <person name="Finnerty J.R."/>
            <person name="Technau U."/>
            <person name="Martindale M.Q."/>
            <person name="Rokhsar D.S."/>
        </authorList>
    </citation>
    <scope>NUCLEOTIDE SEQUENCE [LARGE SCALE GENOMIC DNA]</scope>
    <source>
        <strain evidence="13">CH2 X CH6</strain>
    </source>
</reference>
<dbReference type="PRINTS" id="PR00511">
    <property type="entry name" value="TEKTIN"/>
</dbReference>
<evidence type="ECO:0000256" key="10">
    <source>
        <dbReference type="RuleBase" id="RU367040"/>
    </source>
</evidence>
<sequence>MLNVSSGEKERATAERLRDECSRLRTETSLLTHRTQMDVNKKLDHRLHDINYWKAELEKQHSETVAEIKALQAFIGRLEKALAATEKPLNISQQCLGYRERRVKIDLVHDNVETHLSKEVEMIENVQALLKKTMDQAHEQLWLLRSAKTQLEKDLGDKYGALGIDGKCSTLNNHSKDIHFAPHAVTIQQHSFTPDEWEAYSSENIAKAERERKASVALRSEINGILMQTYVDLRNIYETVNNEFHKRIEDTVGAKKSLEKELSRVMDELASMDNNIRTLTQAIADKEAPLKVAHTRLDKRSIRPNVELCRDPVQYRLVGEVGEINTSIDRLRMRLAEAQASMQALLRNKENLEDDIEVKTNSLFIDRDQCMVVRQQVKHISH</sequence>
<evidence type="ECO:0000313" key="12">
    <source>
        <dbReference type="EMBL" id="EDO40681.1"/>
    </source>
</evidence>
<evidence type="ECO:0000313" key="13">
    <source>
        <dbReference type="Proteomes" id="UP000001593"/>
    </source>
</evidence>
<keyword evidence="7" id="KW-0206">Cytoskeleton</keyword>
<feature type="coiled-coil region" evidence="11">
    <location>
        <begin position="328"/>
        <end position="362"/>
    </location>
</feature>
<evidence type="ECO:0000256" key="4">
    <source>
        <dbReference type="ARBA" id="ARBA00022846"/>
    </source>
</evidence>
<dbReference type="GO" id="GO:0060271">
    <property type="term" value="P:cilium assembly"/>
    <property type="evidence" value="ECO:0000318"/>
    <property type="project" value="GO_Central"/>
</dbReference>
<dbReference type="KEGG" id="nve:5512377"/>
<dbReference type="eggNOG" id="KOG2685">
    <property type="taxonomic scope" value="Eukaryota"/>
</dbReference>
<dbReference type="GO" id="GO:0015630">
    <property type="term" value="C:microtubule cytoskeleton"/>
    <property type="evidence" value="ECO:0000318"/>
    <property type="project" value="GO_Central"/>
</dbReference>
<dbReference type="GO" id="GO:0060294">
    <property type="term" value="P:cilium movement involved in cell motility"/>
    <property type="evidence" value="ECO:0000318"/>
    <property type="project" value="GO_Central"/>
</dbReference>
<dbReference type="OrthoDB" id="10054259at2759"/>
<protein>
    <recommendedName>
        <fullName evidence="10">Tektin</fullName>
    </recommendedName>
</protein>
<dbReference type="OMA" id="LAMVMDE"/>
<dbReference type="GO" id="GO:0005930">
    <property type="term" value="C:axoneme"/>
    <property type="evidence" value="ECO:0007669"/>
    <property type="project" value="UniProtKB-SubCell"/>
</dbReference>
<evidence type="ECO:0000256" key="8">
    <source>
        <dbReference type="ARBA" id="ARBA00023273"/>
    </source>
</evidence>
<evidence type="ECO:0000256" key="5">
    <source>
        <dbReference type="ARBA" id="ARBA00023054"/>
    </source>
</evidence>
<dbReference type="EMBL" id="DS469588">
    <property type="protein sequence ID" value="EDO40681.1"/>
    <property type="molecule type" value="Genomic_DNA"/>
</dbReference>
<comment type="function">
    <text evidence="9">Microtubule inner protein (MIP) part of the dynein-decorated doublet microtubules (DMTs) in cilia and flagellar axoneme. Forms filamentous polymers in the walls of ciliary and flagellar microtubules.</text>
</comment>
<evidence type="ECO:0000256" key="6">
    <source>
        <dbReference type="ARBA" id="ARBA00023069"/>
    </source>
</evidence>
<evidence type="ECO:0000256" key="7">
    <source>
        <dbReference type="ARBA" id="ARBA00023212"/>
    </source>
</evidence>
<dbReference type="Proteomes" id="UP000001593">
    <property type="component" value="Unassembled WGS sequence"/>
</dbReference>
<evidence type="ECO:0000256" key="3">
    <source>
        <dbReference type="ARBA" id="ARBA00022490"/>
    </source>
</evidence>
<comment type="similarity">
    <text evidence="2 10">Belongs to the tektin family.</text>
</comment>
<evidence type="ECO:0000256" key="2">
    <source>
        <dbReference type="ARBA" id="ARBA00007209"/>
    </source>
</evidence>
<keyword evidence="6 10" id="KW-0969">Cilium</keyword>
<comment type="subcellular location">
    <subcellularLocation>
        <location evidence="10">Cytoplasm</location>
        <location evidence="10">Cytoskeleton</location>
        <location evidence="10">Cilium axoneme</location>
    </subcellularLocation>
    <subcellularLocation>
        <location evidence="1">Cytoplasm</location>
        <location evidence="1">Cytoskeleton</location>
        <location evidence="1">Flagellum axoneme</location>
    </subcellularLocation>
</comment>
<feature type="coiled-coil region" evidence="11">
    <location>
        <begin position="248"/>
        <end position="282"/>
    </location>
</feature>
<dbReference type="InParanoid" id="A7S6M2"/>
<dbReference type="STRING" id="45351.A7S6M2"/>
<dbReference type="PANTHER" id="PTHR19960:SF25">
    <property type="entry name" value="TEKTIN-1"/>
    <property type="match status" value="1"/>
</dbReference>
<evidence type="ECO:0000256" key="11">
    <source>
        <dbReference type="SAM" id="Coils"/>
    </source>
</evidence>
<dbReference type="InterPro" id="IPR048256">
    <property type="entry name" value="Tektin-like"/>
</dbReference>
<dbReference type="InterPro" id="IPR000435">
    <property type="entry name" value="Tektins"/>
</dbReference>